<evidence type="ECO:0000313" key="2">
    <source>
        <dbReference type="Proteomes" id="UP000001299"/>
    </source>
</evidence>
<organism evidence="1 2">
    <name type="scientific">Butyrivibrio proteoclasticus (strain ATCC 51982 / DSM 14932 / B316)</name>
    <name type="common">Clostridium proteoclasticum</name>
    <dbReference type="NCBI Taxonomy" id="515622"/>
    <lineage>
        <taxon>Bacteria</taxon>
        <taxon>Bacillati</taxon>
        <taxon>Bacillota</taxon>
        <taxon>Clostridia</taxon>
        <taxon>Lachnospirales</taxon>
        <taxon>Lachnospiraceae</taxon>
        <taxon>Butyrivibrio</taxon>
    </lineage>
</organism>
<protein>
    <submittedName>
        <fullName evidence="1">Uncharacterized protein</fullName>
    </submittedName>
</protein>
<geneLocation type="plasmid" evidence="1 2">
    <name>pCY186</name>
</geneLocation>
<dbReference type="HOGENOM" id="CLU_1841422_0_0_9"/>
<dbReference type="KEGG" id="bpb:bpr_IV090"/>
<dbReference type="EMBL" id="CP001813">
    <property type="protein sequence ID" value="ADL36455.1"/>
    <property type="molecule type" value="Genomic_DNA"/>
</dbReference>
<dbReference type="AlphaFoldDB" id="E0S4X3"/>
<dbReference type="Proteomes" id="UP000001299">
    <property type="component" value="Plasmid pCY186"/>
</dbReference>
<reference evidence="1 2" key="1">
    <citation type="journal article" date="2010" name="PLoS ONE">
        <title>The glycobiome of the rumen bacterium Butyrivibrio proteoclasticus B316(T) highlights adaptation to a polysaccharide-rich environment.</title>
        <authorList>
            <person name="Kelly W.J."/>
            <person name="Leahy S.C."/>
            <person name="Altermann E."/>
            <person name="Yeoman C.J."/>
            <person name="Dunne J.C."/>
            <person name="Kong Z."/>
            <person name="Pacheco D.M."/>
            <person name="Li D."/>
            <person name="Noel S.J."/>
            <person name="Moon C.D."/>
            <person name="Cookson A.L."/>
            <person name="Attwood G.T."/>
        </authorList>
    </citation>
    <scope>NUCLEOTIDE SEQUENCE [LARGE SCALE GENOMIC DNA]</scope>
    <source>
        <strain evidence="2">ATCC 51982 / DSM 14932 / B316</strain>
        <plasmid evidence="2">Plasmid pCY186</plasmid>
    </source>
</reference>
<evidence type="ECO:0000313" key="1">
    <source>
        <dbReference type="EMBL" id="ADL36455.1"/>
    </source>
</evidence>
<accession>E0S4X3</accession>
<dbReference type="RefSeq" id="WP_013283103.1">
    <property type="nucleotide sequence ID" value="NC_014390.1"/>
</dbReference>
<proteinExistence type="predicted"/>
<dbReference type="eggNOG" id="ENOG50341NB">
    <property type="taxonomic scope" value="Bacteria"/>
</dbReference>
<gene>
    <name evidence="1" type="ordered locus">bpr_IV090</name>
</gene>
<keyword evidence="2" id="KW-1185">Reference proteome</keyword>
<name>E0S4X3_BUTPB</name>
<sequence length="139" mass="15604">MELDIRKAVFIVPFGYEVNEELTKPDYCLHGGPAEAALLNSDGMFVVRDLPVDKFHTTQDQSAVAGKIMHYQTIMSPDGKRYFPLFDSYNAATRIYGENVRFTMVCYETARKMAISENLEGIVLCPGTVNQIIPKEAFA</sequence>
<keyword evidence="1" id="KW-0614">Plasmid</keyword>